<sequence>MMRAVCAAVVHGGFDFLVRRLFPLSPPAEFKDKLFSDLQERAEEYYRGEVWPLRYAFGVLSRFINGTTDENGKVLTPAVVTTWLGEGGFISCSCVGQSGHIAHLRASSRGRASAAAATPASDEACGAADGRAAVGVAADGGAPIGAALAGPTGVAVADANCAHARTFATTIQRLCRRLGVPVSDFRAAVPGVFGNSDAADGDASAGAVGGSGAGDWDAEGPLEIFQTGQSVVAVVVSGLGPCKVVAPVRCTLHVTSCSFCDNAAGFSCVHAVRCRGVSRGGGTGARGANAVSLEDDCVDGARSRLALPMYNCKKAVCANLDVCEMMREGKPLVVQAPPMCDKCGTPRGCDTRVDVEEGVIMCSGGYCVMQLQSFMCTNAECHMRVFPDGRDAGVVLLSSSTAATVTIMRDIAHAMTTGGSTFGSCYKQWHSNYASVRDSGRYPCMATVPTRSRQTMTTLFWWTLHLMTKSPPLWAFKCGSCQDKDGRFRVLTADGIWLGYLKRLASGRYVNPCEECKSVQKTVEAASLHPSEWVRRFVRSVLKQPVKAVVIKAGQLGSAQRALAFLCPAALPNVREPDVTPAGTLALTRLRALLCAVWNLEQATRTLCDAIITHVKKLIAPTNALPASTVDAHRRTLQDLAAWKARVAGLPVALAQPVAAINLGDQGAPAGGDVGLGGGVEDGGGDEPVDGAAGVGQGADSDAPDGAGALGGGVGRARGAAGRARQPAATACAHHYDRTTAEPGDPRCLRSTVKELGTSLYKDVCSFCVAVAIDPVVNGFKPRHVASLTQMSDVLRGADAAARLDTLIAYCPGRAEAIAAVNEEDVAAAALLAENRMLLSFLSAVSSDADLFASIRFVVADLLLSIRATIENNHTLRDGTDGSSMRYYSRWGDPRLTPAELRARFVAEYPNTPEEPQVTGAFFPGLSRCRPNAFATVEEADLGTCAKHYKDVHKHYSPGTFTICCACTHPKMIGFVVLDKREGPPALLNTILSYFALLPSFLVYDFGCGALRSAIGKLGFLCALVVFVSDLFHIVNHLCSDAPHPRSYAGLDSANTVAHEQRNSPINLMRRSLRACGQQEYMTMLQVANILYNVMAHAKSTSPYPLHDEYNYAQFYFSHNPCCCGCGYAPPTPELPTAPAVPAAAALPVAAAMTDDVWMEGDDW</sequence>
<dbReference type="AlphaFoldDB" id="A0A1X6P350"/>
<dbReference type="OrthoDB" id="5598737at2759"/>
<keyword evidence="3" id="KW-1185">Reference proteome</keyword>
<proteinExistence type="predicted"/>
<accession>A0A1X6P350</accession>
<evidence type="ECO:0000313" key="3">
    <source>
        <dbReference type="Proteomes" id="UP000218209"/>
    </source>
</evidence>
<feature type="region of interest" description="Disordered" evidence="1">
    <location>
        <begin position="672"/>
        <end position="719"/>
    </location>
</feature>
<feature type="compositionally biased region" description="Low complexity" evidence="1">
    <location>
        <begin position="698"/>
        <end position="707"/>
    </location>
</feature>
<gene>
    <name evidence="2" type="ORF">BU14_0244s0009</name>
</gene>
<reference evidence="2 3" key="1">
    <citation type="submission" date="2017-03" db="EMBL/GenBank/DDBJ databases">
        <title>WGS assembly of Porphyra umbilicalis.</title>
        <authorList>
            <person name="Brawley S.H."/>
            <person name="Blouin N.A."/>
            <person name="Ficko-Blean E."/>
            <person name="Wheeler G.L."/>
            <person name="Lohr M."/>
            <person name="Goodson H.V."/>
            <person name="Jenkins J.W."/>
            <person name="Blaby-Haas C.E."/>
            <person name="Helliwell K.E."/>
            <person name="Chan C."/>
            <person name="Marriage T."/>
            <person name="Bhattacharya D."/>
            <person name="Klein A.S."/>
            <person name="Badis Y."/>
            <person name="Brodie J."/>
            <person name="Cao Y."/>
            <person name="Collen J."/>
            <person name="Dittami S.M."/>
            <person name="Gachon C.M."/>
            <person name="Green B.R."/>
            <person name="Karpowicz S."/>
            <person name="Kim J.W."/>
            <person name="Kudahl U."/>
            <person name="Lin S."/>
            <person name="Michel G."/>
            <person name="Mittag M."/>
            <person name="Olson B.J."/>
            <person name="Pangilinan J."/>
            <person name="Peng Y."/>
            <person name="Qiu H."/>
            <person name="Shu S."/>
            <person name="Singer J.T."/>
            <person name="Smith A.G."/>
            <person name="Sprecher B.N."/>
            <person name="Wagner V."/>
            <person name="Wang W."/>
            <person name="Wang Z.-Y."/>
            <person name="Yan J."/>
            <person name="Yarish C."/>
            <person name="Zoeuner-Riek S."/>
            <person name="Zhuang Y."/>
            <person name="Zou Y."/>
            <person name="Lindquist E.A."/>
            <person name="Grimwood J."/>
            <person name="Barry K."/>
            <person name="Rokhsar D.S."/>
            <person name="Schmutz J."/>
            <person name="Stiller J.W."/>
            <person name="Grossman A.R."/>
            <person name="Prochnik S.E."/>
        </authorList>
    </citation>
    <scope>NUCLEOTIDE SEQUENCE [LARGE SCALE GENOMIC DNA]</scope>
    <source>
        <strain evidence="2">4086291</strain>
    </source>
</reference>
<evidence type="ECO:0000313" key="2">
    <source>
        <dbReference type="EMBL" id="OSX75247.1"/>
    </source>
</evidence>
<protein>
    <submittedName>
        <fullName evidence="2">Uncharacterized protein</fullName>
    </submittedName>
</protein>
<evidence type="ECO:0000256" key="1">
    <source>
        <dbReference type="SAM" id="MobiDB-lite"/>
    </source>
</evidence>
<dbReference type="EMBL" id="KV918910">
    <property type="protein sequence ID" value="OSX75247.1"/>
    <property type="molecule type" value="Genomic_DNA"/>
</dbReference>
<organism evidence="2 3">
    <name type="scientific">Porphyra umbilicalis</name>
    <name type="common">Purple laver</name>
    <name type="synonym">Red alga</name>
    <dbReference type="NCBI Taxonomy" id="2786"/>
    <lineage>
        <taxon>Eukaryota</taxon>
        <taxon>Rhodophyta</taxon>
        <taxon>Bangiophyceae</taxon>
        <taxon>Bangiales</taxon>
        <taxon>Bangiaceae</taxon>
        <taxon>Porphyra</taxon>
    </lineage>
</organism>
<name>A0A1X6P350_PORUM</name>
<feature type="compositionally biased region" description="Gly residues" evidence="1">
    <location>
        <begin position="672"/>
        <end position="682"/>
    </location>
</feature>
<dbReference type="Proteomes" id="UP000218209">
    <property type="component" value="Unassembled WGS sequence"/>
</dbReference>